<sequence length="68" mass="7360">MATTLPTDPEFTAALAALTEAPGATAQDVIRVAVLERYQRMCLMQAATDSPAERAEHMQKVLDRLSSV</sequence>
<gene>
    <name evidence="1" type="ORF">N802_03410</name>
</gene>
<reference evidence="1 2" key="1">
    <citation type="submission" date="2013-08" db="EMBL/GenBank/DDBJ databases">
        <title>The genome sequence of Knoellia sinensis.</title>
        <authorList>
            <person name="Zhu W."/>
            <person name="Wang G."/>
        </authorList>
    </citation>
    <scope>NUCLEOTIDE SEQUENCE [LARGE SCALE GENOMIC DNA]</scope>
    <source>
        <strain evidence="1 2">KCTC 19936</strain>
    </source>
</reference>
<evidence type="ECO:0000313" key="2">
    <source>
        <dbReference type="Proteomes" id="UP000030002"/>
    </source>
</evidence>
<dbReference type="RefSeq" id="WP_035917133.1">
    <property type="nucleotide sequence ID" value="NZ_AVPJ01000010.1"/>
</dbReference>
<evidence type="ECO:0000313" key="1">
    <source>
        <dbReference type="EMBL" id="KGN31715.1"/>
    </source>
</evidence>
<organism evidence="1 2">
    <name type="scientific">Knoellia sinensis KCTC 19936</name>
    <dbReference type="NCBI Taxonomy" id="1385520"/>
    <lineage>
        <taxon>Bacteria</taxon>
        <taxon>Bacillati</taxon>
        <taxon>Actinomycetota</taxon>
        <taxon>Actinomycetes</taxon>
        <taxon>Micrococcales</taxon>
        <taxon>Intrasporangiaceae</taxon>
        <taxon>Knoellia</taxon>
    </lineage>
</organism>
<dbReference type="AlphaFoldDB" id="A0A0A0J2U2"/>
<dbReference type="EMBL" id="AVPJ01000010">
    <property type="protein sequence ID" value="KGN31715.1"/>
    <property type="molecule type" value="Genomic_DNA"/>
</dbReference>
<protein>
    <submittedName>
        <fullName evidence="1">CopG family transcripitonal regulator</fullName>
    </submittedName>
</protein>
<name>A0A0A0J2U2_9MICO</name>
<accession>A0A0A0J2U2</accession>
<proteinExistence type="predicted"/>
<keyword evidence="2" id="KW-1185">Reference proteome</keyword>
<dbReference type="Proteomes" id="UP000030002">
    <property type="component" value="Unassembled WGS sequence"/>
</dbReference>
<comment type="caution">
    <text evidence="1">The sequence shown here is derived from an EMBL/GenBank/DDBJ whole genome shotgun (WGS) entry which is preliminary data.</text>
</comment>